<reference evidence="3 4" key="1">
    <citation type="submission" date="2024-05" db="EMBL/GenBank/DDBJ databases">
        <title>Genetic variation in Jamaican populations of the coffee berry borer (Hypothenemus hampei).</title>
        <authorList>
            <person name="Errbii M."/>
            <person name="Myrie A."/>
        </authorList>
    </citation>
    <scope>NUCLEOTIDE SEQUENCE [LARGE SCALE GENOMIC DNA]</scope>
    <source>
        <strain evidence="3">JA-Hopewell-2020-01-JO</strain>
        <tissue evidence="3">Whole body</tissue>
    </source>
</reference>
<feature type="chain" id="PRO_5044770640" evidence="2">
    <location>
        <begin position="17"/>
        <end position="279"/>
    </location>
</feature>
<protein>
    <submittedName>
        <fullName evidence="3">Uncharacterized protein</fullName>
    </submittedName>
</protein>
<keyword evidence="4" id="KW-1185">Reference proteome</keyword>
<keyword evidence="2" id="KW-0732">Signal</keyword>
<gene>
    <name evidence="3" type="ORF">ABEB36_000744</name>
</gene>
<evidence type="ECO:0000256" key="1">
    <source>
        <dbReference type="SAM" id="MobiDB-lite"/>
    </source>
</evidence>
<feature type="region of interest" description="Disordered" evidence="1">
    <location>
        <begin position="152"/>
        <end position="205"/>
    </location>
</feature>
<evidence type="ECO:0000313" key="4">
    <source>
        <dbReference type="Proteomes" id="UP001566132"/>
    </source>
</evidence>
<dbReference type="Proteomes" id="UP001566132">
    <property type="component" value="Unassembled WGS sequence"/>
</dbReference>
<accession>A0ABD1FFJ7</accession>
<feature type="compositionally biased region" description="Polar residues" evidence="1">
    <location>
        <begin position="175"/>
        <end position="201"/>
    </location>
</feature>
<feature type="signal peptide" evidence="2">
    <location>
        <begin position="1"/>
        <end position="16"/>
    </location>
</feature>
<evidence type="ECO:0000256" key="2">
    <source>
        <dbReference type="SAM" id="SignalP"/>
    </source>
</evidence>
<dbReference type="EMBL" id="JBDJPC010000001">
    <property type="protein sequence ID" value="KAL1516911.1"/>
    <property type="molecule type" value="Genomic_DNA"/>
</dbReference>
<organism evidence="3 4">
    <name type="scientific">Hypothenemus hampei</name>
    <name type="common">Coffee berry borer</name>
    <dbReference type="NCBI Taxonomy" id="57062"/>
    <lineage>
        <taxon>Eukaryota</taxon>
        <taxon>Metazoa</taxon>
        <taxon>Ecdysozoa</taxon>
        <taxon>Arthropoda</taxon>
        <taxon>Hexapoda</taxon>
        <taxon>Insecta</taxon>
        <taxon>Pterygota</taxon>
        <taxon>Neoptera</taxon>
        <taxon>Endopterygota</taxon>
        <taxon>Coleoptera</taxon>
        <taxon>Polyphaga</taxon>
        <taxon>Cucujiformia</taxon>
        <taxon>Curculionidae</taxon>
        <taxon>Scolytinae</taxon>
        <taxon>Hypothenemus</taxon>
    </lineage>
</organism>
<comment type="caution">
    <text evidence="3">The sequence shown here is derived from an EMBL/GenBank/DDBJ whole genome shotgun (WGS) entry which is preliminary data.</text>
</comment>
<feature type="compositionally biased region" description="Pro residues" evidence="1">
    <location>
        <begin position="83"/>
        <end position="92"/>
    </location>
</feature>
<dbReference type="AlphaFoldDB" id="A0ABD1FFJ7"/>
<proteinExistence type="predicted"/>
<evidence type="ECO:0000313" key="3">
    <source>
        <dbReference type="EMBL" id="KAL1516911.1"/>
    </source>
</evidence>
<feature type="region of interest" description="Disordered" evidence="1">
    <location>
        <begin position="64"/>
        <end position="124"/>
    </location>
</feature>
<name>A0ABD1FFJ7_HYPHA</name>
<feature type="compositionally biased region" description="Polar residues" evidence="1">
    <location>
        <begin position="64"/>
        <end position="80"/>
    </location>
</feature>
<sequence>MKILIILFSLWPFTLCEVPPPYFHQKFKPSPLLDFEQPPRSLNIKIPGKFTIEQLIRLTEQLQSSRQNQNLPLKQSTYLPPNQLRPPSPSQPPISYGAPPQNALPHVQYGPPARPDKIEWKPPTTSYGVPVETFEPQRQNILRQNLVEQALPYNKPPRQYLPPSTTPQPSTTPTNIFTSTEPPTVTVSDNLSTPAPSSGQEQDARDPNLAISNAFAGNTGVFYLQQPDGRFQRVILQRIQEPNSKPEEYVANYYFQNIQRAPEAVYAPLITLGSDYVQQ</sequence>